<proteinExistence type="predicted"/>
<gene>
    <name evidence="2" type="ORF">D6201_10690</name>
</gene>
<keyword evidence="3" id="KW-1185">Reference proteome</keyword>
<keyword evidence="1" id="KW-1133">Transmembrane helix</keyword>
<dbReference type="PIRSF" id="PIRSF002599">
    <property type="entry name" value="Cold_shock_A"/>
    <property type="match status" value="1"/>
</dbReference>
<evidence type="ECO:0000313" key="3">
    <source>
        <dbReference type="Proteomes" id="UP000285232"/>
    </source>
</evidence>
<reference evidence="2 3" key="1">
    <citation type="journal article" date="2017" name="Int. J. Syst. Evol. Microbiol.">
        <title>Erythrobacter aquimixticola sp. nov., isolated from the junction between the ocean and a freshwater spring.</title>
        <authorList>
            <person name="Park S."/>
            <person name="Jung Y.T."/>
            <person name="Choi S.J."/>
            <person name="Yoon J.H."/>
        </authorList>
    </citation>
    <scope>NUCLEOTIDE SEQUENCE [LARGE SCALE GENOMIC DNA]</scope>
    <source>
        <strain evidence="2 3">JSSK-14</strain>
    </source>
</reference>
<accession>A0A419RVE4</accession>
<dbReference type="RefSeq" id="WP_120048767.1">
    <property type="nucleotide sequence ID" value="NZ_RAHX01000001.1"/>
</dbReference>
<protein>
    <submittedName>
        <fullName evidence="2">DUF1294 domain-containing protein</fullName>
    </submittedName>
</protein>
<dbReference type="EMBL" id="RAHX01000001">
    <property type="protein sequence ID" value="RJY09756.1"/>
    <property type="molecule type" value="Genomic_DNA"/>
</dbReference>
<name>A0A419RVE4_9SPHN</name>
<dbReference type="GO" id="GO:0003676">
    <property type="term" value="F:nucleic acid binding"/>
    <property type="evidence" value="ECO:0007669"/>
    <property type="project" value="InterPro"/>
</dbReference>
<evidence type="ECO:0000313" key="2">
    <source>
        <dbReference type="EMBL" id="RJY09756.1"/>
    </source>
</evidence>
<feature type="transmembrane region" description="Helical" evidence="1">
    <location>
        <begin position="70"/>
        <end position="87"/>
    </location>
</feature>
<sequence length="88" mass="9983">MTTSIFPALVLLNIWTVYRFWQDKDRARKGGRRVAESDLLGLALIGGTPGAFLGRHLFRHKTRKEPFSTCLQLIVVVQIGMIIGVLMW</sequence>
<dbReference type="InterPro" id="IPR012156">
    <property type="entry name" value="Cold_shock_CspA"/>
</dbReference>
<dbReference type="InterPro" id="IPR010718">
    <property type="entry name" value="DUF1294"/>
</dbReference>
<keyword evidence="1" id="KW-0472">Membrane</keyword>
<evidence type="ECO:0000256" key="1">
    <source>
        <dbReference type="SAM" id="Phobius"/>
    </source>
</evidence>
<dbReference type="AlphaFoldDB" id="A0A419RVE4"/>
<comment type="caution">
    <text evidence="2">The sequence shown here is derived from an EMBL/GenBank/DDBJ whole genome shotgun (WGS) entry which is preliminary data.</text>
</comment>
<dbReference type="Proteomes" id="UP000285232">
    <property type="component" value="Unassembled WGS sequence"/>
</dbReference>
<organism evidence="2 3">
    <name type="scientific">Aurantiacibacter aquimixticola</name>
    <dbReference type="NCBI Taxonomy" id="1958945"/>
    <lineage>
        <taxon>Bacteria</taxon>
        <taxon>Pseudomonadati</taxon>
        <taxon>Pseudomonadota</taxon>
        <taxon>Alphaproteobacteria</taxon>
        <taxon>Sphingomonadales</taxon>
        <taxon>Erythrobacteraceae</taxon>
        <taxon>Aurantiacibacter</taxon>
    </lineage>
</organism>
<keyword evidence="1" id="KW-0812">Transmembrane</keyword>
<dbReference type="Pfam" id="PF06961">
    <property type="entry name" value="DUF1294"/>
    <property type="match status" value="1"/>
</dbReference>
<dbReference type="OrthoDB" id="72963at2"/>